<keyword evidence="9" id="KW-1185">Reference proteome</keyword>
<evidence type="ECO:0000259" key="7">
    <source>
        <dbReference type="Pfam" id="PF00828"/>
    </source>
</evidence>
<evidence type="ECO:0000256" key="6">
    <source>
        <dbReference type="ARBA" id="ARBA00035527"/>
    </source>
</evidence>
<evidence type="ECO:0000256" key="1">
    <source>
        <dbReference type="ARBA" id="ARBA00007320"/>
    </source>
</evidence>
<dbReference type="AlphaFoldDB" id="A0A484GYJ8"/>
<evidence type="ECO:0000256" key="5">
    <source>
        <dbReference type="ARBA" id="ARBA00035200"/>
    </source>
</evidence>
<dbReference type="InterPro" id="IPR021131">
    <property type="entry name" value="Ribosomal_uL15/eL18"/>
</dbReference>
<keyword evidence="2" id="KW-0689">Ribosomal protein</keyword>
<protein>
    <recommendedName>
        <fullName evidence="5">Large ribosomal subunit protein uL15</fullName>
    </recommendedName>
    <alternativeName>
        <fullName evidence="6">60S ribosomal protein L27a</fullName>
    </alternativeName>
</protein>
<organism evidence="8 9">
    <name type="scientific">Sousa chinensis</name>
    <name type="common">Indo-pacific humpbacked dolphin</name>
    <name type="synonym">Steno chinensis</name>
    <dbReference type="NCBI Taxonomy" id="103600"/>
    <lineage>
        <taxon>Eukaryota</taxon>
        <taxon>Metazoa</taxon>
        <taxon>Chordata</taxon>
        <taxon>Craniata</taxon>
        <taxon>Vertebrata</taxon>
        <taxon>Euteleostomi</taxon>
        <taxon>Mammalia</taxon>
        <taxon>Eutheria</taxon>
        <taxon>Laurasiatheria</taxon>
        <taxon>Artiodactyla</taxon>
        <taxon>Whippomorpha</taxon>
        <taxon>Cetacea</taxon>
        <taxon>Odontoceti</taxon>
        <taxon>Delphinidae</taxon>
        <taxon>Sousa</taxon>
    </lineage>
</organism>
<name>A0A484GYJ8_SOUCH</name>
<comment type="similarity">
    <text evidence="1">Belongs to the universal ribosomal protein uL15 family.</text>
</comment>
<dbReference type="GO" id="GO:0022625">
    <property type="term" value="C:cytosolic large ribosomal subunit"/>
    <property type="evidence" value="ECO:0007669"/>
    <property type="project" value="TreeGrafter"/>
</dbReference>
<sequence length="188" mass="21295">MRHYHLKRNQSFCPTGNLGKLWTLVSEQTRINAAKNKAWLLLSLMWHDRLLQSSGEGKSPEAPVVVKGKFFSKRAEEKIKGVDALEEFNVIKFGNVIIMFTSFYKSHVHIRSYIGGLRLAGERCQVCGIPVWRQNQQIEEANGKVTSVSKIGITGFHLLSVGSNRADKHEGRKWCLTEIVSIVPSNRF</sequence>
<proteinExistence type="inferred from homology"/>
<keyword evidence="3" id="KW-0687">Ribonucleoprotein</keyword>
<dbReference type="GO" id="GO:0003735">
    <property type="term" value="F:structural constituent of ribosome"/>
    <property type="evidence" value="ECO:0007669"/>
    <property type="project" value="TreeGrafter"/>
</dbReference>
<evidence type="ECO:0000313" key="8">
    <source>
        <dbReference type="EMBL" id="TEA40461.1"/>
    </source>
</evidence>
<evidence type="ECO:0000256" key="4">
    <source>
        <dbReference type="ARBA" id="ARBA00023278"/>
    </source>
</evidence>
<keyword evidence="4" id="KW-0379">Hydroxylation</keyword>
<evidence type="ECO:0000313" key="9">
    <source>
        <dbReference type="Proteomes" id="UP000295264"/>
    </source>
</evidence>
<dbReference type="PANTHER" id="PTHR11721:SF30">
    <property type="entry name" value="LARGE RIBOSOMAL SUBUNIT PROTEIN UL15"/>
    <property type="match status" value="1"/>
</dbReference>
<evidence type="ECO:0000256" key="2">
    <source>
        <dbReference type="ARBA" id="ARBA00022980"/>
    </source>
</evidence>
<dbReference type="PANTHER" id="PTHR11721">
    <property type="entry name" value="60S RIBOSOMAL PROTEIN L27A"/>
    <property type="match status" value="1"/>
</dbReference>
<dbReference type="SUPFAM" id="SSF52080">
    <property type="entry name" value="Ribosomal proteins L15p and L18e"/>
    <property type="match status" value="1"/>
</dbReference>
<gene>
    <name evidence="8" type="ORF">DBR06_SOUSAS19310004</name>
</gene>
<feature type="non-terminal residue" evidence="8">
    <location>
        <position position="188"/>
    </location>
</feature>
<reference evidence="8 9" key="1">
    <citation type="journal article" date="2018" name="Genomics">
        <title>Molecular footprints of inshore aquatic adaptation in Indo-Pacific humpback dolphin (Sousa chinensis).</title>
        <authorList>
            <person name="Ming Y."/>
            <person name="Jian J."/>
            <person name="Yu F."/>
            <person name="Yu X."/>
            <person name="Wang J."/>
            <person name="Liu W."/>
        </authorList>
    </citation>
    <scope>NUCLEOTIDE SEQUENCE [LARGE SCALE GENOMIC DNA]</scope>
    <source>
        <strain evidence="8">MY-2018</strain>
        <tissue evidence="8">Skin</tissue>
    </source>
</reference>
<evidence type="ECO:0000256" key="3">
    <source>
        <dbReference type="ARBA" id="ARBA00023274"/>
    </source>
</evidence>
<dbReference type="InterPro" id="IPR036227">
    <property type="entry name" value="Ribosomal_uL15/eL18_sf"/>
</dbReference>
<dbReference type="Gene3D" id="3.100.10.10">
    <property type="match status" value="1"/>
</dbReference>
<dbReference type="EMBL" id="QWLN02002903">
    <property type="protein sequence ID" value="TEA40461.1"/>
    <property type="molecule type" value="Genomic_DNA"/>
</dbReference>
<feature type="domain" description="Large ribosomal subunit protein uL15/eL18" evidence="7">
    <location>
        <begin position="17"/>
        <end position="81"/>
    </location>
</feature>
<accession>A0A484GYJ8</accession>
<dbReference type="Proteomes" id="UP000295264">
    <property type="component" value="Unassembled WGS sequence"/>
</dbReference>
<comment type="caution">
    <text evidence="8">The sequence shown here is derived from an EMBL/GenBank/DDBJ whole genome shotgun (WGS) entry which is preliminary data.</text>
</comment>
<dbReference type="Pfam" id="PF00828">
    <property type="entry name" value="Ribosomal_L27A"/>
    <property type="match status" value="1"/>
</dbReference>